<evidence type="ECO:0000313" key="1">
    <source>
        <dbReference type="EMBL" id="MBR0655062.1"/>
    </source>
</evidence>
<dbReference type="AlphaFoldDB" id="A0AAF1KT73"/>
<dbReference type="Proteomes" id="UP001196068">
    <property type="component" value="Unassembled WGS sequence"/>
</dbReference>
<reference evidence="1" key="2">
    <citation type="journal article" date="2021" name="Syst. Appl. Microbiol.">
        <title>Roseomonas hellenica sp. nov., isolated from roots of wild-growing Alkanna tinctoria.</title>
        <authorList>
            <person name="Rat A."/>
            <person name="Naranjo H.D."/>
            <person name="Lebbe L."/>
            <person name="Cnockaert M."/>
            <person name="Krigas N."/>
            <person name="Grigoriadou K."/>
            <person name="Maloupa E."/>
            <person name="Willems A."/>
        </authorList>
    </citation>
    <scope>NUCLEOTIDE SEQUENCE</scope>
    <source>
        <strain evidence="1">LMG 28251</strain>
    </source>
</reference>
<sequence>MALVVALLACGAARAECTTEIAGQKVAILAELMPALIQTNPAAAQRIDAEVVPMLQLNTVNDAICERLDALIVIAREG</sequence>
<keyword evidence="2" id="KW-1185">Reference proteome</keyword>
<dbReference type="RefSeq" id="WP_211873896.1">
    <property type="nucleotide sequence ID" value="NZ_JAAEDH010000007.1"/>
</dbReference>
<proteinExistence type="predicted"/>
<protein>
    <submittedName>
        <fullName evidence="1">Uncharacterized protein</fullName>
    </submittedName>
</protein>
<organism evidence="1 2">
    <name type="scientific">Plastoroseomonas arctica</name>
    <dbReference type="NCBI Taxonomy" id="1509237"/>
    <lineage>
        <taxon>Bacteria</taxon>
        <taxon>Pseudomonadati</taxon>
        <taxon>Pseudomonadota</taxon>
        <taxon>Alphaproteobacteria</taxon>
        <taxon>Acetobacterales</taxon>
        <taxon>Acetobacteraceae</taxon>
        <taxon>Plastoroseomonas</taxon>
    </lineage>
</organism>
<name>A0AAF1KT73_9PROT</name>
<evidence type="ECO:0000313" key="2">
    <source>
        <dbReference type="Proteomes" id="UP001196068"/>
    </source>
</evidence>
<reference evidence="1" key="1">
    <citation type="submission" date="2020-01" db="EMBL/GenBank/DDBJ databases">
        <authorList>
            <person name="Rat A."/>
        </authorList>
    </citation>
    <scope>NUCLEOTIDE SEQUENCE</scope>
    <source>
        <strain evidence="1">LMG 28251</strain>
    </source>
</reference>
<comment type="caution">
    <text evidence="1">The sequence shown here is derived from an EMBL/GenBank/DDBJ whole genome shotgun (WGS) entry which is preliminary data.</text>
</comment>
<gene>
    <name evidence="1" type="ORF">GXW79_08215</name>
</gene>
<dbReference type="EMBL" id="JAAEDH010000007">
    <property type="protein sequence ID" value="MBR0655062.1"/>
    <property type="molecule type" value="Genomic_DNA"/>
</dbReference>
<accession>A0AAF1KT73</accession>